<dbReference type="GO" id="GO:0005524">
    <property type="term" value="F:ATP binding"/>
    <property type="evidence" value="ECO:0007669"/>
    <property type="project" value="UniProtKB-KW"/>
</dbReference>
<dbReference type="Pfam" id="PF00211">
    <property type="entry name" value="Guanylate_cyc"/>
    <property type="match status" value="1"/>
</dbReference>
<keyword evidence="1" id="KW-0547">Nucleotide-binding</keyword>
<dbReference type="InterPro" id="IPR041664">
    <property type="entry name" value="AAA_16"/>
</dbReference>
<evidence type="ECO:0000256" key="3">
    <source>
        <dbReference type="SAM" id="MobiDB-lite"/>
    </source>
</evidence>
<dbReference type="GO" id="GO:0004016">
    <property type="term" value="F:adenylate cyclase activity"/>
    <property type="evidence" value="ECO:0007669"/>
    <property type="project" value="TreeGrafter"/>
</dbReference>
<dbReference type="GO" id="GO:0005737">
    <property type="term" value="C:cytoplasm"/>
    <property type="evidence" value="ECO:0007669"/>
    <property type="project" value="TreeGrafter"/>
</dbReference>
<dbReference type="SUPFAM" id="SSF48452">
    <property type="entry name" value="TPR-like"/>
    <property type="match status" value="3"/>
</dbReference>
<protein>
    <submittedName>
        <fullName evidence="5">Class 3 adenylate cyclase/tetratricopeptide (TPR) repeat protein</fullName>
    </submittedName>
</protein>
<dbReference type="Gene3D" id="1.25.40.10">
    <property type="entry name" value="Tetratricopeptide repeat domain"/>
    <property type="match status" value="2"/>
</dbReference>
<dbReference type="CDD" id="cd07302">
    <property type="entry name" value="CHD"/>
    <property type="match status" value="1"/>
</dbReference>
<dbReference type="InterPro" id="IPR027417">
    <property type="entry name" value="P-loop_NTPase"/>
</dbReference>
<dbReference type="PANTHER" id="PTHR16305">
    <property type="entry name" value="TESTICULAR SOLUBLE ADENYLYL CYCLASE"/>
    <property type="match status" value="1"/>
</dbReference>
<accession>A0A927M477</accession>
<evidence type="ECO:0000259" key="4">
    <source>
        <dbReference type="PROSITE" id="PS50125"/>
    </source>
</evidence>
<dbReference type="EMBL" id="JADBEB010000001">
    <property type="protein sequence ID" value="MBE1486470.1"/>
    <property type="molecule type" value="Genomic_DNA"/>
</dbReference>
<feature type="region of interest" description="Disordered" evidence="3">
    <location>
        <begin position="530"/>
        <end position="560"/>
    </location>
</feature>
<name>A0A927M477_9ACTN</name>
<keyword evidence="6" id="KW-1185">Reference proteome</keyword>
<keyword evidence="2" id="KW-0067">ATP-binding</keyword>
<comment type="caution">
    <text evidence="5">The sequence shown here is derived from an EMBL/GenBank/DDBJ whole genome shotgun (WGS) entry which is preliminary data.</text>
</comment>
<dbReference type="Proteomes" id="UP000649753">
    <property type="component" value="Unassembled WGS sequence"/>
</dbReference>
<reference evidence="5" key="1">
    <citation type="submission" date="2020-10" db="EMBL/GenBank/DDBJ databases">
        <title>Sequencing the genomes of 1000 actinobacteria strains.</title>
        <authorList>
            <person name="Klenk H.-P."/>
        </authorList>
    </citation>
    <scope>NUCLEOTIDE SEQUENCE</scope>
    <source>
        <strain evidence="5">DSM 46832</strain>
    </source>
</reference>
<dbReference type="Pfam" id="PF13191">
    <property type="entry name" value="AAA_16"/>
    <property type="match status" value="1"/>
</dbReference>
<evidence type="ECO:0000313" key="6">
    <source>
        <dbReference type="Proteomes" id="UP000649753"/>
    </source>
</evidence>
<evidence type="ECO:0000313" key="5">
    <source>
        <dbReference type="EMBL" id="MBE1486470.1"/>
    </source>
</evidence>
<dbReference type="PROSITE" id="PS50125">
    <property type="entry name" value="GUANYLATE_CYCLASE_2"/>
    <property type="match status" value="1"/>
</dbReference>
<feature type="compositionally biased region" description="Low complexity" evidence="3">
    <location>
        <begin position="539"/>
        <end position="557"/>
    </location>
</feature>
<dbReference type="SUPFAM" id="SSF52540">
    <property type="entry name" value="P-loop containing nucleoside triphosphate hydrolases"/>
    <property type="match status" value="1"/>
</dbReference>
<evidence type="ECO:0000256" key="2">
    <source>
        <dbReference type="ARBA" id="ARBA00022840"/>
    </source>
</evidence>
<sequence>MCGTVAVPGARFCHNCGVALPAAATLPEAERRVVTVLFGDLSDFTSWSEDLDPERVSTVTDRVLAALAGAVKTFGGHVDKLTGDGIMAVFGAPVAHEDDAERAVRAALSMQRAVRRVLDDEQGGGAPLGLRVGLNTGDVVAGIQAAIEYTVIGDTVNTAARLADAAAIGAVYAGARTAAATRRVSSWRALRPLRLKGKREPVEAYELLGLLDAPGTRSGLGDEAPFVGRETEIGRVAGRLAEVIDQGQPRVLLMTAEAGIGKSRFGAEVERLAAGYDVGAGRYATHTGARVLSVKCAAFGERRRLAPLADLVRAAVGLPDGPATAVTRSVVEERLRRLGQRLARHRPDPPPVAVDLLLALLGYADLPSAHGTVPAGPAEWSAGEPASAADAIPAAVAELLSALAAETPLAVIVDDLHDATPETTDALGVTLSRLTGPVLVLLLGRPELVRTAGALTRLADAEVHSLPPLRGADAARLLTAYLSGGRLPQADVDRLLATAQGNPFYLAELVTLLMERGALTTVLDRTPTRTGPVVGVRSGTDAATGPADGSGPAASAPPAGPGPAGIWRLVPGSLGSRLLSRDLAAVLAARIDALPADARAALRDAAVIGDTVPAGALEALRERRAGREGRPTAVVAVELERAVEELLQRRMLHRNREGYIFATPLMREAVYAGIGKADRADRHAALAEWAAPSVAAALPGQVVHGGGGLSGPVAPTGTGSTGMPEAERDAFVAEHAERATALADVVSLRSDATARNVAPLGMAALNRSARRALAAGEPAQAVQYAERSARLAGESVPGGDRLVHARALLQVGRIADALAFAEKVGANAGDDAAVRAGALLVVGQAYQAQGDRHRAVGIWREALQVATGAGLPGPRASAMRRLGMADFVSGRLSQASSRFAGAYQVNLDADDPRGQAWSLQNLAWVTTTRGDFAGTDAVLGRAARLFAEIDDPVGQAWLRGTNAFARLLAGRLGEARRLARVFLPFGERVGEAWAVGTLRAVEAFAAAELGELAEADREARRAYRDFAAASDDWGRGFALVVRGAVARGVGEPEHALDLLTDALAYGNRTSHPLLIGLAGTLRGFVALDRGDVSGAERDAEAVLAAVEPHNPLAPTQLGPRMLLAACRLAGGDAPTAVSLLEPIAAAGTVPSVLFSRRQALARYAAALLADGQTAVALDWARQAVEAPGEDVRSRVIAARVLAEALVEAGEWAEARLVADEAVRLAYSTQQTSERAAAEELRARLSRDPQPAGDGVVIIRQRGPGGVPVHGVPDEVGSGARMGSVDLRDTAQPGQPIA</sequence>
<organism evidence="5 6">
    <name type="scientific">Plantactinospora soyae</name>
    <dbReference type="NCBI Taxonomy" id="1544732"/>
    <lineage>
        <taxon>Bacteria</taxon>
        <taxon>Bacillati</taxon>
        <taxon>Actinomycetota</taxon>
        <taxon>Actinomycetes</taxon>
        <taxon>Micromonosporales</taxon>
        <taxon>Micromonosporaceae</taxon>
        <taxon>Plantactinospora</taxon>
    </lineage>
</organism>
<dbReference type="SMART" id="SM00044">
    <property type="entry name" value="CYCc"/>
    <property type="match status" value="1"/>
</dbReference>
<dbReference type="GO" id="GO:0009190">
    <property type="term" value="P:cyclic nucleotide biosynthetic process"/>
    <property type="evidence" value="ECO:0007669"/>
    <property type="project" value="InterPro"/>
</dbReference>
<dbReference type="GO" id="GO:0035556">
    <property type="term" value="P:intracellular signal transduction"/>
    <property type="evidence" value="ECO:0007669"/>
    <property type="project" value="InterPro"/>
</dbReference>
<dbReference type="SUPFAM" id="SSF55073">
    <property type="entry name" value="Nucleotide cyclase"/>
    <property type="match status" value="1"/>
</dbReference>
<dbReference type="InterPro" id="IPR029787">
    <property type="entry name" value="Nucleotide_cyclase"/>
</dbReference>
<dbReference type="PANTHER" id="PTHR16305:SF28">
    <property type="entry name" value="GUANYLATE CYCLASE DOMAIN-CONTAINING PROTEIN"/>
    <property type="match status" value="1"/>
</dbReference>
<dbReference type="InterPro" id="IPR011990">
    <property type="entry name" value="TPR-like_helical_dom_sf"/>
</dbReference>
<feature type="domain" description="Guanylate cyclase" evidence="4">
    <location>
        <begin position="35"/>
        <end position="163"/>
    </location>
</feature>
<dbReference type="Gene3D" id="3.30.70.1230">
    <property type="entry name" value="Nucleotide cyclase"/>
    <property type="match status" value="1"/>
</dbReference>
<feature type="region of interest" description="Disordered" evidence="3">
    <location>
        <begin position="1260"/>
        <end position="1297"/>
    </location>
</feature>
<gene>
    <name evidence="5" type="ORF">H4W31_002108</name>
</gene>
<evidence type="ECO:0000256" key="1">
    <source>
        <dbReference type="ARBA" id="ARBA00022741"/>
    </source>
</evidence>
<proteinExistence type="predicted"/>
<dbReference type="InterPro" id="IPR001054">
    <property type="entry name" value="A/G_cyclase"/>
</dbReference>